<comment type="caution">
    <text evidence="4">The sequence shown here is derived from an EMBL/GenBank/DDBJ whole genome shotgun (WGS) entry which is preliminary data.</text>
</comment>
<dbReference type="Gene3D" id="1.10.472.80">
    <property type="entry name" value="Ypt/Rab-GAP domain of gyp1p, domain 3"/>
    <property type="match status" value="1"/>
</dbReference>
<dbReference type="PANTHER" id="PTHR47666:SF3">
    <property type="entry name" value="TBC1 DOMAIN FAMILY MEMBER 9"/>
    <property type="match status" value="1"/>
</dbReference>
<dbReference type="Pfam" id="PF02893">
    <property type="entry name" value="GRAM"/>
    <property type="match status" value="2"/>
</dbReference>
<dbReference type="InterPro" id="IPR036014">
    <property type="entry name" value="TCB1D9/TCB1D9B_PH-GRAM1"/>
</dbReference>
<dbReference type="CDD" id="cd13354">
    <property type="entry name" value="PH-GRAM2_TCB1D9_TCB1D9B"/>
    <property type="match status" value="1"/>
</dbReference>
<dbReference type="CDD" id="cd13351">
    <property type="entry name" value="PH-GRAM1_TCB1D9_TCB1D9B"/>
    <property type="match status" value="1"/>
</dbReference>
<evidence type="ECO:0000313" key="5">
    <source>
        <dbReference type="Proteomes" id="UP000242450"/>
    </source>
</evidence>
<dbReference type="EMBL" id="MKHE01000005">
    <property type="protein sequence ID" value="OWK14855.1"/>
    <property type="molecule type" value="Genomic_DNA"/>
</dbReference>
<protein>
    <recommendedName>
        <fullName evidence="3">Rab-GAP TBC domain-containing protein</fullName>
    </recommendedName>
</protein>
<dbReference type="OrthoDB" id="17687at2759"/>
<evidence type="ECO:0000256" key="1">
    <source>
        <dbReference type="ARBA" id="ARBA00022737"/>
    </source>
</evidence>
<feature type="non-terminal residue" evidence="4">
    <location>
        <position position="763"/>
    </location>
</feature>
<dbReference type="InterPro" id="IPR036017">
    <property type="entry name" value="TCB1D9/TCB1D9B_PH-GRAM2"/>
</dbReference>
<dbReference type="InterPro" id="IPR035969">
    <property type="entry name" value="Rab-GAP_TBC_sf"/>
</dbReference>
<evidence type="ECO:0000259" key="3">
    <source>
        <dbReference type="PROSITE" id="PS50086"/>
    </source>
</evidence>
<keyword evidence="5" id="KW-1185">Reference proteome</keyword>
<dbReference type="InterPro" id="IPR000195">
    <property type="entry name" value="Rab-GAP-TBC_dom"/>
</dbReference>
<dbReference type="Pfam" id="PF00566">
    <property type="entry name" value="RabGAP-TBC"/>
    <property type="match status" value="1"/>
</dbReference>
<gene>
    <name evidence="4" type="ORF">Celaphus_00000526</name>
</gene>
<dbReference type="Proteomes" id="UP000242450">
    <property type="component" value="Chromosome 5"/>
</dbReference>
<dbReference type="Gene3D" id="2.30.29.30">
    <property type="entry name" value="Pleckstrin-homology domain (PH domain)/Phosphotyrosine-binding domain (PTB)"/>
    <property type="match status" value="2"/>
</dbReference>
<evidence type="ECO:0000313" key="4">
    <source>
        <dbReference type="EMBL" id="OWK14855.1"/>
    </source>
</evidence>
<keyword evidence="1" id="KW-0677">Repeat</keyword>
<organism evidence="4 5">
    <name type="scientific">Cervus elaphus hippelaphus</name>
    <name type="common">European red deer</name>
    <dbReference type="NCBI Taxonomy" id="46360"/>
    <lineage>
        <taxon>Eukaryota</taxon>
        <taxon>Metazoa</taxon>
        <taxon>Chordata</taxon>
        <taxon>Craniata</taxon>
        <taxon>Vertebrata</taxon>
        <taxon>Euteleostomi</taxon>
        <taxon>Mammalia</taxon>
        <taxon>Eutheria</taxon>
        <taxon>Laurasiatheria</taxon>
        <taxon>Artiodactyla</taxon>
        <taxon>Ruminantia</taxon>
        <taxon>Pecora</taxon>
        <taxon>Cervidae</taxon>
        <taxon>Cervinae</taxon>
        <taxon>Cervus</taxon>
    </lineage>
</organism>
<dbReference type="PROSITE" id="PS50086">
    <property type="entry name" value="TBC_RABGAP"/>
    <property type="match status" value="1"/>
</dbReference>
<dbReference type="InterPro" id="IPR004182">
    <property type="entry name" value="GRAM"/>
</dbReference>
<accession>A0A212D9E0</accession>
<reference evidence="4 5" key="1">
    <citation type="journal article" date="2018" name="Mol. Genet. Genomics">
        <title>The red deer Cervus elaphus genome CerEla1.0: sequencing, annotating, genes, and chromosomes.</title>
        <authorList>
            <person name="Bana N.A."/>
            <person name="Nyiri A."/>
            <person name="Nagy J."/>
            <person name="Frank K."/>
            <person name="Nagy T."/>
            <person name="Steger V."/>
            <person name="Schiller M."/>
            <person name="Lakatos P."/>
            <person name="Sugar L."/>
            <person name="Horn P."/>
            <person name="Barta E."/>
            <person name="Orosz L."/>
        </authorList>
    </citation>
    <scope>NUCLEOTIDE SEQUENCE [LARGE SCALE GENOMIC DNA]</scope>
    <source>
        <strain evidence="4">Hungarian</strain>
    </source>
</reference>
<proteinExistence type="predicted"/>
<feature type="compositionally biased region" description="Low complexity" evidence="2">
    <location>
        <begin position="381"/>
        <end position="397"/>
    </location>
</feature>
<dbReference type="Gene3D" id="1.10.8.270">
    <property type="entry name" value="putative rabgap domain of human tbc1 domain family member 14 like domains"/>
    <property type="match status" value="1"/>
</dbReference>
<name>A0A212D9E0_CEREH</name>
<dbReference type="SMART" id="SM00164">
    <property type="entry name" value="TBC"/>
    <property type="match status" value="1"/>
</dbReference>
<dbReference type="SMART" id="SM00568">
    <property type="entry name" value="GRAM"/>
    <property type="match status" value="2"/>
</dbReference>
<feature type="region of interest" description="Disordered" evidence="2">
    <location>
        <begin position="371"/>
        <end position="412"/>
    </location>
</feature>
<sequence>LLVGTLDVVLDSSARVAPYRILYQTPDSLVYWTIACGGSRKEITEHWEWLEQNLLQTLSIFENENDITTFVRGKIQGIIAEYNKINDVKEDDDTEKFKEAIVKFHRLFGMPEEEKLVNYYSCSYWKGKVPRQGWMYLSINHLCFYSFLMGREAKLVIRWVDITQLEKNATLLLPDVIKVSTRSSEHFFSVFLNINETFKLMEQLANIAMRQLLDNEGFEQDRSLPKLKKKSPKKVSALKRDLDARAKSERYRALFRLPKDEKLDGHTDCTLWTPFNKMHILGQMFVSTNYICFTSKEENLCSLIIPLREVTIVEKADSSSVLPSPLSISTRNRMTFLFANLKDRDFLVQRISDFLQQTTSKIYSDKEFAGSYNSSDDEVYSRPSSLVSSSPQRSTSSDADGERQFNLNGNSVPTATQTLMTMYRRRSPEEFNPKLLHGRSTGSDIWVRSQKVFRKYEFFVLMNSVQNLPAPFSRENVLTFRQTCPEHSRTTLGVMMLHHPFQAKEFLKEQAWKIHFAEYGQGICMYRTEKTRELVLKGVPESMRGELWLLLSGTAMNIVTSVLLLYAKEEEAFWLLVALCERMLPDYYNTRVVGALVDQGVFEELARDYVPQLYDCMQDLGVISTISLSWFLTLFLSVMPFESAVVVVDCFFYEGIKVIFQLALAVLDANVDKLLNCKDDGEAMTVLGRYLDSVTNKDSTLPPIPHLHSLLSDDVEPYPEVDIFRLIRTSYEGVPCFPPGSENWLSKQAALYQLTALSFREGH</sequence>
<dbReference type="AlphaFoldDB" id="A0A212D9E0"/>
<feature type="non-terminal residue" evidence="4">
    <location>
        <position position="1"/>
    </location>
</feature>
<dbReference type="SUPFAM" id="SSF47923">
    <property type="entry name" value="Ypt/Rab-GAP domain of gyp1p"/>
    <property type="match status" value="2"/>
</dbReference>
<evidence type="ECO:0000256" key="2">
    <source>
        <dbReference type="SAM" id="MobiDB-lite"/>
    </source>
</evidence>
<dbReference type="PANTHER" id="PTHR47666">
    <property type="entry name" value="PROTEIN VASCULAR ASSOCIATED DEATH 1, CHLOROPLASTIC"/>
    <property type="match status" value="1"/>
</dbReference>
<dbReference type="FunFam" id="2.30.29.30:FF:000041">
    <property type="entry name" value="TBC1 domain family member 9 isoform X1"/>
    <property type="match status" value="1"/>
</dbReference>
<dbReference type="FunFam" id="1.10.472.80:FF:000016">
    <property type="entry name" value="TBC1 domain family, member 9"/>
    <property type="match status" value="1"/>
</dbReference>
<dbReference type="InterPro" id="IPR011993">
    <property type="entry name" value="PH-like_dom_sf"/>
</dbReference>
<dbReference type="FunFam" id="2.30.29.30:FF:000013">
    <property type="entry name" value="Putative TBC1 domain family member 8B"/>
    <property type="match status" value="1"/>
</dbReference>
<feature type="domain" description="Rab-GAP TBC" evidence="3">
    <location>
        <begin position="448"/>
        <end position="655"/>
    </location>
</feature>